<keyword evidence="6" id="KW-0238">DNA-binding</keyword>
<feature type="compositionally biased region" description="Pro residues" evidence="9">
    <location>
        <begin position="192"/>
        <end position="207"/>
    </location>
</feature>
<keyword evidence="12" id="KW-1185">Reference proteome</keyword>
<dbReference type="SUPFAM" id="SSF50249">
    <property type="entry name" value="Nucleic acid-binding proteins"/>
    <property type="match status" value="1"/>
</dbReference>
<comment type="similarity">
    <text evidence="3">Belongs to the telombin family.</text>
</comment>
<organism evidence="11 12">
    <name type="scientific">Lactarius akahatsu</name>
    <dbReference type="NCBI Taxonomy" id="416441"/>
    <lineage>
        <taxon>Eukaryota</taxon>
        <taxon>Fungi</taxon>
        <taxon>Dikarya</taxon>
        <taxon>Basidiomycota</taxon>
        <taxon>Agaricomycotina</taxon>
        <taxon>Agaricomycetes</taxon>
        <taxon>Russulales</taxon>
        <taxon>Russulaceae</taxon>
        <taxon>Lactarius</taxon>
    </lineage>
</organism>
<comment type="subcellular location">
    <subcellularLocation>
        <location evidence="2">Chromosome</location>
        <location evidence="2">Telomere</location>
    </subcellularLocation>
    <subcellularLocation>
        <location evidence="1">Nucleus</location>
    </subcellularLocation>
</comment>
<evidence type="ECO:0000256" key="5">
    <source>
        <dbReference type="ARBA" id="ARBA00022895"/>
    </source>
</evidence>
<keyword evidence="7" id="KW-0539">Nucleus</keyword>
<dbReference type="PANTHER" id="PTHR14513">
    <property type="entry name" value="PROTECTION OF TELOMERES 1"/>
    <property type="match status" value="1"/>
</dbReference>
<evidence type="ECO:0000256" key="7">
    <source>
        <dbReference type="ARBA" id="ARBA00023242"/>
    </source>
</evidence>
<proteinExistence type="inferred from homology"/>
<feature type="region of interest" description="Disordered" evidence="9">
    <location>
        <begin position="354"/>
        <end position="393"/>
    </location>
</feature>
<dbReference type="AlphaFoldDB" id="A0AAD4LKH2"/>
<protein>
    <recommendedName>
        <fullName evidence="10">Protection of telomeres protein 1 ssDNA-binding domain-containing protein</fullName>
    </recommendedName>
</protein>
<dbReference type="GO" id="GO:0010521">
    <property type="term" value="F:telomerase inhibitor activity"/>
    <property type="evidence" value="ECO:0007669"/>
    <property type="project" value="TreeGrafter"/>
</dbReference>
<evidence type="ECO:0000256" key="2">
    <source>
        <dbReference type="ARBA" id="ARBA00004574"/>
    </source>
</evidence>
<evidence type="ECO:0000259" key="10">
    <source>
        <dbReference type="Pfam" id="PF16686"/>
    </source>
</evidence>
<dbReference type="InterPro" id="IPR012340">
    <property type="entry name" value="NA-bd_OB-fold"/>
</dbReference>
<dbReference type="GO" id="GO:0016233">
    <property type="term" value="P:telomere capping"/>
    <property type="evidence" value="ECO:0007669"/>
    <property type="project" value="TreeGrafter"/>
</dbReference>
<dbReference type="GO" id="GO:0000783">
    <property type="term" value="C:nuclear telomere cap complex"/>
    <property type="evidence" value="ECO:0007669"/>
    <property type="project" value="TreeGrafter"/>
</dbReference>
<feature type="compositionally biased region" description="Polar residues" evidence="9">
    <location>
        <begin position="175"/>
        <end position="187"/>
    </location>
</feature>
<dbReference type="Proteomes" id="UP001201163">
    <property type="component" value="Unassembled WGS sequence"/>
</dbReference>
<dbReference type="Pfam" id="PF16686">
    <property type="entry name" value="POT1PC"/>
    <property type="match status" value="1"/>
</dbReference>
<feature type="coiled-coil region" evidence="8">
    <location>
        <begin position="847"/>
        <end position="874"/>
    </location>
</feature>
<evidence type="ECO:0000313" key="11">
    <source>
        <dbReference type="EMBL" id="KAH8995317.1"/>
    </source>
</evidence>
<evidence type="ECO:0000256" key="1">
    <source>
        <dbReference type="ARBA" id="ARBA00004123"/>
    </source>
</evidence>
<evidence type="ECO:0000256" key="8">
    <source>
        <dbReference type="SAM" id="Coils"/>
    </source>
</evidence>
<accession>A0AAD4LKH2</accession>
<evidence type="ECO:0000256" key="6">
    <source>
        <dbReference type="ARBA" id="ARBA00023125"/>
    </source>
</evidence>
<keyword evidence="8" id="KW-0175">Coiled coil</keyword>
<feature type="region of interest" description="Disordered" evidence="9">
    <location>
        <begin position="134"/>
        <end position="322"/>
    </location>
</feature>
<comment type="caution">
    <text evidence="11">The sequence shown here is derived from an EMBL/GenBank/DDBJ whole genome shotgun (WGS) entry which is preliminary data.</text>
</comment>
<evidence type="ECO:0000256" key="4">
    <source>
        <dbReference type="ARBA" id="ARBA00022454"/>
    </source>
</evidence>
<dbReference type="PANTHER" id="PTHR14513:SF0">
    <property type="entry name" value="PROTECTION OF TELOMERES PROTEIN 1"/>
    <property type="match status" value="1"/>
</dbReference>
<name>A0AAD4LKH2_9AGAM</name>
<keyword evidence="5" id="KW-0779">Telomere</keyword>
<reference evidence="11" key="1">
    <citation type="submission" date="2022-01" db="EMBL/GenBank/DDBJ databases">
        <title>Comparative genomics reveals a dynamic genome evolution in the ectomycorrhizal milk-cap (Lactarius) mushrooms.</title>
        <authorList>
            <consortium name="DOE Joint Genome Institute"/>
            <person name="Lebreton A."/>
            <person name="Tang N."/>
            <person name="Kuo A."/>
            <person name="LaButti K."/>
            <person name="Drula E."/>
            <person name="Barry K."/>
            <person name="Clum A."/>
            <person name="Lipzen A."/>
            <person name="Mousain D."/>
            <person name="Ng V."/>
            <person name="Wang R."/>
            <person name="Wang X."/>
            <person name="Dai Y."/>
            <person name="Henrissat B."/>
            <person name="Grigoriev I.V."/>
            <person name="Guerin-Laguette A."/>
            <person name="Yu F."/>
            <person name="Martin F.M."/>
        </authorList>
    </citation>
    <scope>NUCLEOTIDE SEQUENCE</scope>
    <source>
        <strain evidence="11">QP</strain>
    </source>
</reference>
<dbReference type="GO" id="GO:0032210">
    <property type="term" value="P:regulation of telomere maintenance via telomerase"/>
    <property type="evidence" value="ECO:0007669"/>
    <property type="project" value="TreeGrafter"/>
</dbReference>
<evidence type="ECO:0000256" key="9">
    <source>
        <dbReference type="SAM" id="MobiDB-lite"/>
    </source>
</evidence>
<dbReference type="GO" id="GO:0098505">
    <property type="term" value="F:G-rich strand telomeric DNA binding"/>
    <property type="evidence" value="ECO:0007669"/>
    <property type="project" value="TreeGrafter"/>
</dbReference>
<evidence type="ECO:0000313" key="12">
    <source>
        <dbReference type="Proteomes" id="UP001201163"/>
    </source>
</evidence>
<feature type="domain" description="Protection of telomeres protein 1 ssDNA-binding" evidence="10">
    <location>
        <begin position="598"/>
        <end position="724"/>
    </location>
</feature>
<keyword evidence="4" id="KW-0158">Chromosome</keyword>
<sequence length="1041" mass="114345">MASKRPRPDSAGLFLSRKSASDIAKGDIDAPGSYVVGRIFSKNPAKNQYTVDIRRDSSAKAAYLDVVIEDKLQKRFELLVGDHLQILLKGAQLLPHSGPAFHLPALLRFREGITILLVSRAGLQGEKEKLLHVWPGSNTNKAKKRRHALDAGTPDTNWFSTPPPGDTSLDAVESAPSSQATILASDNSSLPPSDPSSSFPPPSPTHPGHPQATNNAESSTAGAALPTRRQPTPRVKNRSAATYAYRTTPSHEELAPIDLVSPPESPTATGSATHSILGEVPPDVCRTASALPSRNSFEPHNGDGLGCPQPGKQRSVRRKKRDEKRFVALSSATAKSPTPTEIVPAAQAVVKTEEVHKDLCRSNDSRTEEDTPPELVTNAQSGSKDAKELSGDDPDLSMRAGLIVNGWSYTALSQVRDRAKMSVIGVVSSVGKEPTRTTTGDWCICFSLLDPSVLDSFGGVLYTDGVGMKLNCFMRLEKWLPNPKRGDVIGQWQDKFTGTCYSNTMQWAIYDPAAEKVLQPDPELSNIRSHNPPVWNVVPLEIEYCAQLVKWWAAVQRTRAERQGTAVQIGGGPITAVERKTVSRQHLLIRDADPGREPRGYFNCTVEVLHGHANHVSDIHSIYVTDYTSKSGTFAEHSSEWCPVSLADRVLRIEMWRGEAVALAQQMKPGEYWSLDNVRMKVSNGGYIEGSFSEAAKARKLSIADVDTNHHLQALLQRKKAWEENDANPHVFPHKLLNEVELQSIFDCTVEVIHAEYNATGTSLLYITDYTERSDLATPPTALWSRELQGRIVTLELQGPQSKMADKVDIGAFFNVKHMRLIERVMGVGRVVGRIGGPDRLIHKLNANNPNEELEQLFRRRKRWEEEKAAVTKRTESFTTIARILKNSNPANKFQVRARVVGTFPLQLKDCVVRCCKGCSERVPESMDVCMTCTAPEGESLGWESMFHLFLRLQDERGNAQITVSVDQNSSLLKGLSPDDVVGGSGGTAVVRERLADYIGNLEAVQAANSLGRTLAASVPVREFTIESWQVEDDVIAYGLA</sequence>
<dbReference type="Gene3D" id="2.40.50.140">
    <property type="entry name" value="Nucleic acid-binding proteins"/>
    <property type="match status" value="3"/>
</dbReference>
<dbReference type="InterPro" id="IPR028389">
    <property type="entry name" value="POT1"/>
</dbReference>
<feature type="compositionally biased region" description="Basic and acidic residues" evidence="9">
    <location>
        <begin position="354"/>
        <end position="369"/>
    </location>
</feature>
<feature type="compositionally biased region" description="Polar residues" evidence="9">
    <location>
        <begin position="211"/>
        <end position="221"/>
    </location>
</feature>
<dbReference type="InterPro" id="IPR032042">
    <property type="entry name" value="POT1PC"/>
</dbReference>
<gene>
    <name evidence="11" type="ORF">EDB92DRAFT_1846138</name>
</gene>
<evidence type="ECO:0000256" key="3">
    <source>
        <dbReference type="ARBA" id="ARBA00008442"/>
    </source>
</evidence>
<dbReference type="EMBL" id="JAKELL010000012">
    <property type="protein sequence ID" value="KAH8995317.1"/>
    <property type="molecule type" value="Genomic_DNA"/>
</dbReference>